<proteinExistence type="inferred from homology"/>
<comment type="similarity">
    <text evidence="2">Belongs to the SNAP-25 family.</text>
</comment>
<dbReference type="CDD" id="cd15861">
    <property type="entry name" value="SNARE_SNAP25N_23N_29N_SEC9N"/>
    <property type="match status" value="1"/>
</dbReference>
<evidence type="ECO:0000256" key="1">
    <source>
        <dbReference type="ARBA" id="ARBA00004370"/>
    </source>
</evidence>
<name>A0A0D2LWI7_9CHLO</name>
<dbReference type="GO" id="GO:0031201">
    <property type="term" value="C:SNARE complex"/>
    <property type="evidence" value="ECO:0007669"/>
    <property type="project" value="InterPro"/>
</dbReference>
<keyword evidence="9" id="KW-1185">Reference proteome</keyword>
<dbReference type="AlphaFoldDB" id="A0A0D2LWI7"/>
<dbReference type="InterPro" id="IPR000727">
    <property type="entry name" value="T_SNARE_dom"/>
</dbReference>
<dbReference type="GeneID" id="25729436"/>
<dbReference type="EMBL" id="KK103287">
    <property type="protein sequence ID" value="KIY95854.1"/>
    <property type="molecule type" value="Genomic_DNA"/>
</dbReference>
<dbReference type="Gene3D" id="1.20.5.110">
    <property type="match status" value="2"/>
</dbReference>
<evidence type="ECO:0000313" key="8">
    <source>
        <dbReference type="EMBL" id="KIY95854.1"/>
    </source>
</evidence>
<gene>
    <name evidence="8" type="ORF">MNEG_12107</name>
</gene>
<dbReference type="RefSeq" id="XP_013894874.1">
    <property type="nucleotide sequence ID" value="XM_014039420.1"/>
</dbReference>
<dbReference type="PANTHER" id="PTHR19305">
    <property type="entry name" value="SYNAPTOSOMAL ASSOCIATED PROTEIN"/>
    <property type="match status" value="1"/>
</dbReference>
<dbReference type="CDD" id="cd15841">
    <property type="entry name" value="SNARE_Qc"/>
    <property type="match status" value="1"/>
</dbReference>
<feature type="region of interest" description="Disordered" evidence="6">
    <location>
        <begin position="90"/>
        <end position="152"/>
    </location>
</feature>
<dbReference type="KEGG" id="mng:MNEG_12107"/>
<keyword evidence="5" id="KW-0472">Membrane</keyword>
<dbReference type="GO" id="GO:0015031">
    <property type="term" value="P:protein transport"/>
    <property type="evidence" value="ECO:0007669"/>
    <property type="project" value="UniProtKB-KW"/>
</dbReference>
<evidence type="ECO:0000256" key="6">
    <source>
        <dbReference type="SAM" id="MobiDB-lite"/>
    </source>
</evidence>
<evidence type="ECO:0000256" key="3">
    <source>
        <dbReference type="ARBA" id="ARBA00022448"/>
    </source>
</evidence>
<organism evidence="8 9">
    <name type="scientific">Monoraphidium neglectum</name>
    <dbReference type="NCBI Taxonomy" id="145388"/>
    <lineage>
        <taxon>Eukaryota</taxon>
        <taxon>Viridiplantae</taxon>
        <taxon>Chlorophyta</taxon>
        <taxon>core chlorophytes</taxon>
        <taxon>Chlorophyceae</taxon>
        <taxon>CS clade</taxon>
        <taxon>Sphaeropleales</taxon>
        <taxon>Selenastraceae</taxon>
        <taxon>Monoraphidium</taxon>
    </lineage>
</organism>
<dbReference type="STRING" id="145388.A0A0D2LWI7"/>
<reference evidence="8 9" key="1">
    <citation type="journal article" date="2013" name="BMC Genomics">
        <title>Reconstruction of the lipid metabolism for the microalga Monoraphidium neglectum from its genome sequence reveals characteristics suitable for biofuel production.</title>
        <authorList>
            <person name="Bogen C."/>
            <person name="Al-Dilaimi A."/>
            <person name="Albersmeier A."/>
            <person name="Wichmann J."/>
            <person name="Grundmann M."/>
            <person name="Rupp O."/>
            <person name="Lauersen K.J."/>
            <person name="Blifernez-Klassen O."/>
            <person name="Kalinowski J."/>
            <person name="Goesmann A."/>
            <person name="Mussgnug J.H."/>
            <person name="Kruse O."/>
        </authorList>
    </citation>
    <scope>NUCLEOTIDE SEQUENCE [LARGE SCALE GENOMIC DNA]</scope>
    <source>
        <strain evidence="8 9">SAG 48.87</strain>
    </source>
</reference>
<evidence type="ECO:0000313" key="9">
    <source>
        <dbReference type="Proteomes" id="UP000054498"/>
    </source>
</evidence>
<comment type="subcellular location">
    <subcellularLocation>
        <location evidence="1">Membrane</location>
    </subcellularLocation>
</comment>
<keyword evidence="3" id="KW-0813">Transport</keyword>
<sequence length="230" mass="24694">MDGRQILNHAVDQHKETTAAAKRALRVVEQTKELQASTMGALQDQGQQIRRIGHGMDKIGTDLTYSQRILRYMRMCCCVGFFCSSCTEPDRENADNNWRSGGVPRPPPPPSHAAAAAAAGDGDKKAIKRPKKGGAGGAGAGAPPPQFAPVGTAGLAEAGYGEQAGVIQKETAKQDEYLDQIASGLDQLKHGAMAMRDEIHRQDHTVDRLHADAHVLHGRLTAVNREGFKI</sequence>
<accession>A0A0D2LWI7</accession>
<evidence type="ECO:0000256" key="2">
    <source>
        <dbReference type="ARBA" id="ARBA00009480"/>
    </source>
</evidence>
<dbReference type="PROSITE" id="PS50192">
    <property type="entry name" value="T_SNARE"/>
    <property type="match status" value="1"/>
</dbReference>
<dbReference type="InterPro" id="IPR044766">
    <property type="entry name" value="NPSN/SNAP25-like_N_SNARE"/>
</dbReference>
<dbReference type="SUPFAM" id="SSF58038">
    <property type="entry name" value="SNARE fusion complex"/>
    <property type="match status" value="2"/>
</dbReference>
<evidence type="ECO:0000256" key="5">
    <source>
        <dbReference type="ARBA" id="ARBA00023136"/>
    </source>
</evidence>
<feature type="domain" description="T-SNARE coiled-coil homology" evidence="7">
    <location>
        <begin position="168"/>
        <end position="230"/>
    </location>
</feature>
<evidence type="ECO:0000256" key="4">
    <source>
        <dbReference type="ARBA" id="ARBA00022927"/>
    </source>
</evidence>
<keyword evidence="4" id="KW-0653">Protein transport</keyword>
<dbReference type="Proteomes" id="UP000054498">
    <property type="component" value="Unassembled WGS sequence"/>
</dbReference>
<dbReference type="OrthoDB" id="19261at2759"/>
<dbReference type="GO" id="GO:0005886">
    <property type="term" value="C:plasma membrane"/>
    <property type="evidence" value="ECO:0007669"/>
    <property type="project" value="TreeGrafter"/>
</dbReference>
<dbReference type="GO" id="GO:0005484">
    <property type="term" value="F:SNAP receptor activity"/>
    <property type="evidence" value="ECO:0007669"/>
    <property type="project" value="InterPro"/>
</dbReference>
<evidence type="ECO:0000259" key="7">
    <source>
        <dbReference type="PROSITE" id="PS50192"/>
    </source>
</evidence>
<dbReference type="PANTHER" id="PTHR19305:SF9">
    <property type="entry name" value="SYNAPTOSOMAL-ASSOCIATED PROTEIN 29"/>
    <property type="match status" value="1"/>
</dbReference>
<protein>
    <submittedName>
        <fullName evidence="8">Qb+c-SNARE protein, SNAP25-family</fullName>
    </submittedName>
</protein>